<dbReference type="GO" id="GO:0015074">
    <property type="term" value="P:DNA integration"/>
    <property type="evidence" value="ECO:0007669"/>
    <property type="project" value="InterPro"/>
</dbReference>
<dbReference type="GO" id="GO:0003676">
    <property type="term" value="F:nucleic acid binding"/>
    <property type="evidence" value="ECO:0007669"/>
    <property type="project" value="InterPro"/>
</dbReference>
<evidence type="ECO:0000259" key="1">
    <source>
        <dbReference type="PROSITE" id="PS50994"/>
    </source>
</evidence>
<organism evidence="2 3">
    <name type="scientific">Pollutimonas bauzanensis</name>
    <dbReference type="NCBI Taxonomy" id="658167"/>
    <lineage>
        <taxon>Bacteria</taxon>
        <taxon>Pseudomonadati</taxon>
        <taxon>Pseudomonadota</taxon>
        <taxon>Betaproteobacteria</taxon>
        <taxon>Burkholderiales</taxon>
        <taxon>Alcaligenaceae</taxon>
        <taxon>Pollutimonas</taxon>
    </lineage>
</organism>
<keyword evidence="3" id="KW-1185">Reference proteome</keyword>
<evidence type="ECO:0000313" key="3">
    <source>
        <dbReference type="Proteomes" id="UP000184226"/>
    </source>
</evidence>
<reference evidence="2 3" key="1">
    <citation type="submission" date="2016-11" db="EMBL/GenBank/DDBJ databases">
        <authorList>
            <person name="Jaros S."/>
            <person name="Januszkiewicz K."/>
            <person name="Wedrychowicz H."/>
        </authorList>
    </citation>
    <scope>NUCLEOTIDE SEQUENCE [LARGE SCALE GENOMIC DNA]</scope>
    <source>
        <strain evidence="2 3">CGMCC 1.10190</strain>
    </source>
</reference>
<dbReference type="STRING" id="658167.SAMN04488135_109165"/>
<dbReference type="InterPro" id="IPR036397">
    <property type="entry name" value="RNaseH_sf"/>
</dbReference>
<accession>A0A1M5YK69</accession>
<dbReference type="InterPro" id="IPR012337">
    <property type="entry name" value="RNaseH-like_sf"/>
</dbReference>
<dbReference type="PROSITE" id="PS50994">
    <property type="entry name" value="INTEGRASE"/>
    <property type="match status" value="1"/>
</dbReference>
<dbReference type="SUPFAM" id="SSF53098">
    <property type="entry name" value="Ribonuclease H-like"/>
    <property type="match status" value="1"/>
</dbReference>
<evidence type="ECO:0000313" key="2">
    <source>
        <dbReference type="EMBL" id="SHI12274.1"/>
    </source>
</evidence>
<dbReference type="PANTHER" id="PTHR46889:SF4">
    <property type="entry name" value="TRANSPOSASE INSO FOR INSERTION SEQUENCE ELEMENT IS911B-RELATED"/>
    <property type="match status" value="1"/>
</dbReference>
<dbReference type="Pfam" id="PF13333">
    <property type="entry name" value="rve_2"/>
    <property type="match status" value="1"/>
</dbReference>
<proteinExistence type="predicted"/>
<dbReference type="InterPro" id="IPR001584">
    <property type="entry name" value="Integrase_cat-core"/>
</dbReference>
<dbReference type="Gene3D" id="3.30.420.10">
    <property type="entry name" value="Ribonuclease H-like superfamily/Ribonuclease H"/>
    <property type="match status" value="1"/>
</dbReference>
<dbReference type="Proteomes" id="UP000184226">
    <property type="component" value="Unassembled WGS sequence"/>
</dbReference>
<gene>
    <name evidence="2" type="ORF">SAMN04488135_109165</name>
</gene>
<dbReference type="PANTHER" id="PTHR46889">
    <property type="entry name" value="TRANSPOSASE INSF FOR INSERTION SEQUENCE IS3B-RELATED"/>
    <property type="match status" value="1"/>
</dbReference>
<dbReference type="Pfam" id="PF00665">
    <property type="entry name" value="rve"/>
    <property type="match status" value="1"/>
</dbReference>
<dbReference type="AlphaFoldDB" id="A0A1M5YK69"/>
<feature type="domain" description="Integrase catalytic" evidence="1">
    <location>
        <begin position="1"/>
        <end position="124"/>
    </location>
</feature>
<sequence>MSERIDAALVCQALKSAYWQRKPAPGLILHTDRGSQYASHMHQKLVSQYGFVMSMSRKANAWDNAPMESFFKTLKVERLYRVHYRDRQQARLDIVDWIEGFYNRRRLHSSNGFQAPVTDEAMLKAA</sequence>
<dbReference type="EMBL" id="FQXE01000009">
    <property type="protein sequence ID" value="SHI12274.1"/>
    <property type="molecule type" value="Genomic_DNA"/>
</dbReference>
<dbReference type="InterPro" id="IPR050900">
    <property type="entry name" value="Transposase_IS3/IS150/IS904"/>
</dbReference>
<name>A0A1M5YK69_9BURK</name>
<protein>
    <submittedName>
        <fullName evidence="2">Integrase core domain-containing protein</fullName>
    </submittedName>
</protein>